<dbReference type="EMBL" id="JANCLL010000018">
    <property type="protein sequence ID" value="MDD1945352.1"/>
    <property type="molecule type" value="Genomic_DNA"/>
</dbReference>
<keyword evidence="2" id="KW-1185">Reference proteome</keyword>
<dbReference type="RefSeq" id="WP_169918921.1">
    <property type="nucleotide sequence ID" value="NZ_BQHG01000005.1"/>
</dbReference>
<comment type="caution">
    <text evidence="1">The sequence shown here is derived from an EMBL/GenBank/DDBJ whole genome shotgun (WGS) entry which is preliminary data.</text>
</comment>
<sequence length="48" mass="5334">MRRFLFALLVVALISGALYVQPRPADHNVVHHANHPPVASISDAFTHF</sequence>
<evidence type="ECO:0000313" key="2">
    <source>
        <dbReference type="Proteomes" id="UP001150614"/>
    </source>
</evidence>
<proteinExistence type="predicted"/>
<evidence type="ECO:0000313" key="1">
    <source>
        <dbReference type="EMBL" id="MDD1945352.1"/>
    </source>
</evidence>
<reference evidence="1" key="1">
    <citation type="submission" date="2022-07" db="EMBL/GenBank/DDBJ databases">
        <title>Draft genome of Pseudomonas carnis strain LP isolated from cheese.</title>
        <authorList>
            <person name="Wolfe B.E."/>
        </authorList>
    </citation>
    <scope>NUCLEOTIDE SEQUENCE</scope>
    <source>
        <strain evidence="1">LP</strain>
    </source>
</reference>
<dbReference type="Proteomes" id="UP001150614">
    <property type="component" value="Unassembled WGS sequence"/>
</dbReference>
<name>A0ABT5RHA1_9PSED</name>
<protein>
    <submittedName>
        <fullName evidence="1">Uncharacterized protein</fullName>
    </submittedName>
</protein>
<organism evidence="1 2">
    <name type="scientific">Pseudomonas carnis</name>
    <dbReference type="NCBI Taxonomy" id="2487355"/>
    <lineage>
        <taxon>Bacteria</taxon>
        <taxon>Pseudomonadati</taxon>
        <taxon>Pseudomonadota</taxon>
        <taxon>Gammaproteobacteria</taxon>
        <taxon>Pseudomonadales</taxon>
        <taxon>Pseudomonadaceae</taxon>
        <taxon>Pseudomonas</taxon>
    </lineage>
</organism>
<accession>A0ABT5RHA1</accession>
<gene>
    <name evidence="1" type="ORF">NMG11_16105</name>
</gene>